<keyword evidence="1" id="KW-1133">Transmembrane helix</keyword>
<dbReference type="InterPro" id="IPR005915">
    <property type="entry name" value="Tandem_5TM"/>
</dbReference>
<feature type="transmembrane region" description="Helical" evidence="1">
    <location>
        <begin position="190"/>
        <end position="207"/>
    </location>
</feature>
<feature type="transmembrane region" description="Helical" evidence="1">
    <location>
        <begin position="164"/>
        <end position="184"/>
    </location>
</feature>
<organism evidence="2 3">
    <name type="scientific">Lactococcus ileimucosae</name>
    <dbReference type="NCBI Taxonomy" id="2941329"/>
    <lineage>
        <taxon>Bacteria</taxon>
        <taxon>Bacillati</taxon>
        <taxon>Bacillota</taxon>
        <taxon>Bacilli</taxon>
        <taxon>Lactobacillales</taxon>
        <taxon>Streptococcaceae</taxon>
        <taxon>Lactococcus</taxon>
    </lineage>
</organism>
<gene>
    <name evidence="2" type="ORF">AALA52_05910</name>
</gene>
<name>A0ABV4D426_9LACT</name>
<keyword evidence="3" id="KW-1185">Reference proteome</keyword>
<accession>A0ABV4D426</accession>
<evidence type="ECO:0000313" key="3">
    <source>
        <dbReference type="Proteomes" id="UP001565283"/>
    </source>
</evidence>
<dbReference type="NCBIfam" id="TIGR01218">
    <property type="entry name" value="Gpos_tandem_5TM"/>
    <property type="match status" value="1"/>
</dbReference>
<comment type="caution">
    <text evidence="2">The sequence shown here is derived from an EMBL/GenBank/DDBJ whole genome shotgun (WGS) entry which is preliminary data.</text>
</comment>
<reference evidence="2 3" key="1">
    <citation type="submission" date="2024-03" db="EMBL/GenBank/DDBJ databases">
        <title>Mouse gut bacterial collection (mGBC) of GemPharmatech.</title>
        <authorList>
            <person name="He Y."/>
            <person name="Dong L."/>
            <person name="Wu D."/>
            <person name="Gao X."/>
            <person name="Lin Z."/>
        </authorList>
    </citation>
    <scope>NUCLEOTIDE SEQUENCE [LARGE SCALE GENOMIC DNA]</scope>
    <source>
        <strain evidence="2 3">61-15</strain>
    </source>
</reference>
<dbReference type="RefSeq" id="WP_369948345.1">
    <property type="nucleotide sequence ID" value="NZ_JBCLSH010000016.1"/>
</dbReference>
<dbReference type="EMBL" id="JBCLSH010000016">
    <property type="protein sequence ID" value="MEY8443774.1"/>
    <property type="molecule type" value="Genomic_DNA"/>
</dbReference>
<evidence type="ECO:0008006" key="4">
    <source>
        <dbReference type="Google" id="ProtNLM"/>
    </source>
</evidence>
<feature type="transmembrane region" description="Helical" evidence="1">
    <location>
        <begin position="65"/>
        <end position="84"/>
    </location>
</feature>
<evidence type="ECO:0000313" key="2">
    <source>
        <dbReference type="EMBL" id="MEY8443774.1"/>
    </source>
</evidence>
<keyword evidence="1" id="KW-0812">Transmembrane</keyword>
<proteinExistence type="predicted"/>
<sequence>MLDVKVSSVYSYVLLYDKEKVYLVDTKYTNSLFNLPKSPEKVTLIAYLLEQHSVSNFEVNNAKGMGAVTAVLITQPFVTLIYNLGKYLFQGFEENYYAVIKLLLLFVVLAITIISSQIYLKSLKKKIPSNLIQKSKTFYLKVYKPKAFIKRSFRSRIENILRNMLGYIVGLIIIGVPLCLYFKINNGSESALLIVISFVFFFIYISTKMSPIAAPGYKNYDFVIKENHN</sequence>
<protein>
    <recommendedName>
        <fullName evidence="4">Tandem five-TM protein</fullName>
    </recommendedName>
</protein>
<dbReference type="Proteomes" id="UP001565283">
    <property type="component" value="Unassembled WGS sequence"/>
</dbReference>
<keyword evidence="1" id="KW-0472">Membrane</keyword>
<feature type="transmembrane region" description="Helical" evidence="1">
    <location>
        <begin position="96"/>
        <end position="120"/>
    </location>
</feature>
<evidence type="ECO:0000256" key="1">
    <source>
        <dbReference type="SAM" id="Phobius"/>
    </source>
</evidence>